<dbReference type="FunFam" id="1.25.40.10:FF:000158">
    <property type="entry name" value="pentatricopeptide repeat-containing protein At2g33680"/>
    <property type="match status" value="1"/>
</dbReference>
<gene>
    <name evidence="3" type="ORF">KP509_27G063600</name>
</gene>
<name>A0A8T2RH60_CERRI</name>
<dbReference type="EMBL" id="CM035432">
    <property type="protein sequence ID" value="KAH7295739.1"/>
    <property type="molecule type" value="Genomic_DNA"/>
</dbReference>
<evidence type="ECO:0000256" key="2">
    <source>
        <dbReference type="PROSITE-ProRule" id="PRU00708"/>
    </source>
</evidence>
<comment type="caution">
    <text evidence="3">The sequence shown here is derived from an EMBL/GenBank/DDBJ whole genome shotgun (WGS) entry which is preliminary data.</text>
</comment>
<organism evidence="3 4">
    <name type="scientific">Ceratopteris richardii</name>
    <name type="common">Triangle waterfern</name>
    <dbReference type="NCBI Taxonomy" id="49495"/>
    <lineage>
        <taxon>Eukaryota</taxon>
        <taxon>Viridiplantae</taxon>
        <taxon>Streptophyta</taxon>
        <taxon>Embryophyta</taxon>
        <taxon>Tracheophyta</taxon>
        <taxon>Polypodiopsida</taxon>
        <taxon>Polypodiidae</taxon>
        <taxon>Polypodiales</taxon>
        <taxon>Pteridineae</taxon>
        <taxon>Pteridaceae</taxon>
        <taxon>Parkerioideae</taxon>
        <taxon>Ceratopteris</taxon>
    </lineage>
</organism>
<feature type="repeat" description="PPR" evidence="2">
    <location>
        <begin position="380"/>
        <end position="414"/>
    </location>
</feature>
<dbReference type="PROSITE" id="PS51375">
    <property type="entry name" value="PPR"/>
    <property type="match status" value="4"/>
</dbReference>
<feature type="repeat" description="PPR" evidence="2">
    <location>
        <begin position="178"/>
        <end position="212"/>
    </location>
</feature>
<accession>A0A8T2RH60</accession>
<dbReference type="PANTHER" id="PTHR47926:SF533">
    <property type="entry name" value="DYW DOMAIN-CONTAINING PROTEIN"/>
    <property type="match status" value="1"/>
</dbReference>
<reference evidence="3 4" key="1">
    <citation type="submission" date="2021-08" db="EMBL/GenBank/DDBJ databases">
        <title>WGS assembly of Ceratopteris richardii.</title>
        <authorList>
            <person name="Marchant D.B."/>
            <person name="Chen G."/>
            <person name="Jenkins J."/>
            <person name="Shu S."/>
            <person name="Leebens-Mack J."/>
            <person name="Grimwood J."/>
            <person name="Schmutz J."/>
            <person name="Soltis P."/>
            <person name="Soltis D."/>
            <person name="Chen Z.-H."/>
        </authorList>
    </citation>
    <scope>NUCLEOTIDE SEQUENCE [LARGE SCALE GENOMIC DNA]</scope>
    <source>
        <strain evidence="3">Whitten #5841</strain>
        <tissue evidence="3">Leaf</tissue>
    </source>
</reference>
<dbReference type="OrthoDB" id="1891906at2759"/>
<keyword evidence="1" id="KW-0677">Repeat</keyword>
<feature type="repeat" description="PPR" evidence="2">
    <location>
        <begin position="279"/>
        <end position="313"/>
    </location>
</feature>
<dbReference type="GO" id="GO:0003723">
    <property type="term" value="F:RNA binding"/>
    <property type="evidence" value="ECO:0007669"/>
    <property type="project" value="InterPro"/>
</dbReference>
<evidence type="ECO:0000256" key="1">
    <source>
        <dbReference type="ARBA" id="ARBA00022737"/>
    </source>
</evidence>
<dbReference type="GO" id="GO:0048731">
    <property type="term" value="P:system development"/>
    <property type="evidence" value="ECO:0007669"/>
    <property type="project" value="UniProtKB-ARBA"/>
</dbReference>
<dbReference type="OMA" id="NIRDDAC"/>
<evidence type="ECO:0000313" key="4">
    <source>
        <dbReference type="Proteomes" id="UP000825935"/>
    </source>
</evidence>
<sequence length="522" mass="58503">MERLSSEYQTIKESFAIAHDSRAFLRTRITLAGVDLKEEDGEDSLKLLQQFLPCASILNRSKRKANIRDDACKDTCTYSGVPSQLLESFYTGYPSGPSSGLDLLNKTNDPSFINHFVCMLQKCRIRKDFRHAKQIQAHIRRAGLESHQVIGNHLVPVFVECGGLHDAEILFDKLHYRNVYSWTSLLVGYIQNGKLLDALHLYEKMQEEGVPPNSYTLVALVKVCTFLSDWAKGRIYHKEIVQRGFETEVVVGSTLIDMYSKHGSLDEAQNVFNKLSRRNVVAWSALTAAYVEFGEGLKALKCFEQMLIDGVIPNSVTFITILKACSSAGLMKTGQEMHSETVEKGFEKELYVANTLIDMYSKGGFLLDARNVFDKLLIRDVSSWNVMIQGYSMNQKYYSALQLFGSMQEVNVTPDVLTFSCVLNACSRANLFISGQQIFKMMRETHKIIPSADHINCIVDLLARAGHLSEAEKLVNSSPVISGLDTCRALLSACRESLEIGVGERCFYGVWKGTFGGSMMKC</sequence>
<dbReference type="PANTHER" id="PTHR47926">
    <property type="entry name" value="PENTATRICOPEPTIDE REPEAT-CONTAINING PROTEIN"/>
    <property type="match status" value="1"/>
</dbReference>
<dbReference type="AlphaFoldDB" id="A0A8T2RH60"/>
<dbReference type="InterPro" id="IPR002885">
    <property type="entry name" value="PPR_rpt"/>
</dbReference>
<dbReference type="FunFam" id="1.25.40.10:FF:000344">
    <property type="entry name" value="Pentatricopeptide repeat-containing protein"/>
    <property type="match status" value="1"/>
</dbReference>
<dbReference type="InterPro" id="IPR046960">
    <property type="entry name" value="PPR_At4g14850-like_plant"/>
</dbReference>
<keyword evidence="4" id="KW-1185">Reference proteome</keyword>
<evidence type="ECO:0008006" key="5">
    <source>
        <dbReference type="Google" id="ProtNLM"/>
    </source>
</evidence>
<dbReference type="Gene3D" id="1.25.40.10">
    <property type="entry name" value="Tetratricopeptide repeat domain"/>
    <property type="match status" value="4"/>
</dbReference>
<protein>
    <recommendedName>
        <fullName evidence="5">Pentatricopeptide repeat-containing protein</fullName>
    </recommendedName>
</protein>
<dbReference type="NCBIfam" id="TIGR00756">
    <property type="entry name" value="PPR"/>
    <property type="match status" value="2"/>
</dbReference>
<dbReference type="Proteomes" id="UP000825935">
    <property type="component" value="Chromosome 27"/>
</dbReference>
<dbReference type="GO" id="GO:0009451">
    <property type="term" value="P:RNA modification"/>
    <property type="evidence" value="ECO:0007669"/>
    <property type="project" value="InterPro"/>
</dbReference>
<dbReference type="InterPro" id="IPR011990">
    <property type="entry name" value="TPR-like_helical_dom_sf"/>
</dbReference>
<proteinExistence type="predicted"/>
<evidence type="ECO:0000313" key="3">
    <source>
        <dbReference type="EMBL" id="KAH7295739.1"/>
    </source>
</evidence>
<dbReference type="Pfam" id="PF13041">
    <property type="entry name" value="PPR_2"/>
    <property type="match status" value="3"/>
</dbReference>
<feature type="repeat" description="PPR" evidence="2">
    <location>
        <begin position="314"/>
        <end position="348"/>
    </location>
</feature>
<dbReference type="Pfam" id="PF01535">
    <property type="entry name" value="PPR"/>
    <property type="match status" value="1"/>
</dbReference>